<evidence type="ECO:0000313" key="2">
    <source>
        <dbReference type="EMBL" id="KAK4544193.1"/>
    </source>
</evidence>
<dbReference type="PANTHER" id="PTHR42085">
    <property type="entry name" value="F-BOX DOMAIN-CONTAINING PROTEIN"/>
    <property type="match status" value="1"/>
</dbReference>
<name>A0AAV9JG59_9PEZI</name>
<keyword evidence="3" id="KW-1185">Reference proteome</keyword>
<feature type="compositionally biased region" description="Basic residues" evidence="1">
    <location>
        <begin position="1"/>
        <end position="11"/>
    </location>
</feature>
<comment type="caution">
    <text evidence="2">The sequence shown here is derived from an EMBL/GenBank/DDBJ whole genome shotgun (WGS) entry which is preliminary data.</text>
</comment>
<dbReference type="Proteomes" id="UP001324427">
    <property type="component" value="Unassembled WGS sequence"/>
</dbReference>
<feature type="compositionally biased region" description="Polar residues" evidence="1">
    <location>
        <begin position="24"/>
        <end position="36"/>
    </location>
</feature>
<dbReference type="EMBL" id="JAVFHQ010000026">
    <property type="protein sequence ID" value="KAK4544193.1"/>
    <property type="molecule type" value="Genomic_DNA"/>
</dbReference>
<sequence length="233" mass="25645">MASSKRLKKKPTRTEAKRNEREAGNSSTPTVHSQQGSPLLKLAAELRNNIYELVLIADSPIDTRDKKAAKVPALLSTCKHMRYEAAAIYYGQNTFSGAVGLGDINQKRKSNLSIFSWLRAIGKEHCALIAKIILAWARTPNAGDDALMVVEVMMIQWLDPACVQAKVYAENYYQELRCCGVGLNSIACTARQIDLDNVWGGGLERFQCRWKDAMEDIIKLGTSTGAVAALPVT</sequence>
<dbReference type="PANTHER" id="PTHR42085:SF1">
    <property type="entry name" value="F-BOX DOMAIN-CONTAINING PROTEIN"/>
    <property type="match status" value="1"/>
</dbReference>
<feature type="compositionally biased region" description="Basic and acidic residues" evidence="1">
    <location>
        <begin position="12"/>
        <end position="23"/>
    </location>
</feature>
<gene>
    <name evidence="2" type="ORF">LTR36_004403</name>
</gene>
<evidence type="ECO:0000313" key="3">
    <source>
        <dbReference type="Proteomes" id="UP001324427"/>
    </source>
</evidence>
<protein>
    <submittedName>
        <fullName evidence="2">Uncharacterized protein</fullName>
    </submittedName>
</protein>
<evidence type="ECO:0000256" key="1">
    <source>
        <dbReference type="SAM" id="MobiDB-lite"/>
    </source>
</evidence>
<reference evidence="2 3" key="1">
    <citation type="submission" date="2021-11" db="EMBL/GenBank/DDBJ databases">
        <title>Black yeast isolated from Biological Soil Crust.</title>
        <authorList>
            <person name="Kurbessoian T."/>
        </authorList>
    </citation>
    <scope>NUCLEOTIDE SEQUENCE [LARGE SCALE GENOMIC DNA]</scope>
    <source>
        <strain evidence="2 3">CCFEE 5522</strain>
    </source>
</reference>
<proteinExistence type="predicted"/>
<dbReference type="AlphaFoldDB" id="A0AAV9JG59"/>
<accession>A0AAV9JG59</accession>
<feature type="region of interest" description="Disordered" evidence="1">
    <location>
        <begin position="1"/>
        <end position="36"/>
    </location>
</feature>
<dbReference type="InterPro" id="IPR038883">
    <property type="entry name" value="AN11006-like"/>
</dbReference>
<organism evidence="2 3">
    <name type="scientific">Oleoguttula mirabilis</name>
    <dbReference type="NCBI Taxonomy" id="1507867"/>
    <lineage>
        <taxon>Eukaryota</taxon>
        <taxon>Fungi</taxon>
        <taxon>Dikarya</taxon>
        <taxon>Ascomycota</taxon>
        <taxon>Pezizomycotina</taxon>
        <taxon>Dothideomycetes</taxon>
        <taxon>Dothideomycetidae</taxon>
        <taxon>Mycosphaerellales</taxon>
        <taxon>Teratosphaeriaceae</taxon>
        <taxon>Oleoguttula</taxon>
    </lineage>
</organism>